<dbReference type="InterPro" id="IPR000836">
    <property type="entry name" value="PRTase_dom"/>
</dbReference>
<evidence type="ECO:0000256" key="5">
    <source>
        <dbReference type="ARBA" id="ARBA00022723"/>
    </source>
</evidence>
<dbReference type="GeneID" id="5233702"/>
<keyword evidence="8 14" id="KW-0418">Kinase</keyword>
<keyword evidence="7" id="KW-0547">Nucleotide-binding</keyword>
<dbReference type="HOGENOM" id="CLU_033546_0_1_1"/>
<evidence type="ECO:0000256" key="6">
    <source>
        <dbReference type="ARBA" id="ARBA00022727"/>
    </source>
</evidence>
<evidence type="ECO:0000256" key="2">
    <source>
        <dbReference type="ARBA" id="ARBA00006478"/>
    </source>
</evidence>
<keyword evidence="9" id="KW-0067">ATP-binding</keyword>
<dbReference type="GO" id="GO:0016301">
    <property type="term" value="F:kinase activity"/>
    <property type="evidence" value="ECO:0007669"/>
    <property type="project" value="UniProtKB-KW"/>
</dbReference>
<keyword evidence="4" id="KW-0808">Transferase</keyword>
<evidence type="ECO:0000313" key="14">
    <source>
        <dbReference type="EMBL" id="EDK43684.1"/>
    </source>
</evidence>
<dbReference type="KEGG" id="lel:PVL30_001835"/>
<reference evidence="14 15" key="1">
    <citation type="journal article" date="2009" name="Nature">
        <title>Evolution of pathogenicity and sexual reproduction in eight Candida genomes.</title>
        <authorList>
            <person name="Butler G."/>
            <person name="Rasmussen M.D."/>
            <person name="Lin M.F."/>
            <person name="Santos M.A."/>
            <person name="Sakthikumar S."/>
            <person name="Munro C.A."/>
            <person name="Rheinbay E."/>
            <person name="Grabherr M."/>
            <person name="Forche A."/>
            <person name="Reedy J.L."/>
            <person name="Agrafioti I."/>
            <person name="Arnaud M.B."/>
            <person name="Bates S."/>
            <person name="Brown A.J."/>
            <person name="Brunke S."/>
            <person name="Costanzo M.C."/>
            <person name="Fitzpatrick D.A."/>
            <person name="de Groot P.W."/>
            <person name="Harris D."/>
            <person name="Hoyer L.L."/>
            <person name="Hube B."/>
            <person name="Klis F.M."/>
            <person name="Kodira C."/>
            <person name="Lennard N."/>
            <person name="Logue M.E."/>
            <person name="Martin R."/>
            <person name="Neiman A.M."/>
            <person name="Nikolaou E."/>
            <person name="Quail M.A."/>
            <person name="Quinn J."/>
            <person name="Santos M.C."/>
            <person name="Schmitzberger F.F."/>
            <person name="Sherlock G."/>
            <person name="Shah P."/>
            <person name="Silverstein K.A."/>
            <person name="Skrzypek M.S."/>
            <person name="Soll D."/>
            <person name="Staggs R."/>
            <person name="Stansfield I."/>
            <person name="Stumpf M.P."/>
            <person name="Sudbery P.E."/>
            <person name="Srikantha T."/>
            <person name="Zeng Q."/>
            <person name="Berman J."/>
            <person name="Berriman M."/>
            <person name="Heitman J."/>
            <person name="Gow N.A."/>
            <person name="Lorenz M.C."/>
            <person name="Birren B.W."/>
            <person name="Kellis M."/>
            <person name="Cuomo C.A."/>
        </authorList>
    </citation>
    <scope>NUCLEOTIDE SEQUENCE [LARGE SCALE GENOMIC DNA]</scope>
    <source>
        <strain evidence="15">ATCC 11503 / BCRC 21390 / CBS 2605 / JCM 1781 / NBRC 1676 / NRRL YB-4239</strain>
    </source>
</reference>
<dbReference type="GO" id="GO:0006015">
    <property type="term" value="P:5-phosphoribose 1-diphosphate biosynthetic process"/>
    <property type="evidence" value="ECO:0007669"/>
    <property type="project" value="TreeGrafter"/>
</dbReference>
<dbReference type="SUPFAM" id="SSF53271">
    <property type="entry name" value="PRTase-like"/>
    <property type="match status" value="2"/>
</dbReference>
<dbReference type="InterPro" id="IPR005946">
    <property type="entry name" value="Rib-P_diPkinase"/>
</dbReference>
<dbReference type="Proteomes" id="UP000001996">
    <property type="component" value="Unassembled WGS sequence"/>
</dbReference>
<evidence type="ECO:0000256" key="8">
    <source>
        <dbReference type="ARBA" id="ARBA00022777"/>
    </source>
</evidence>
<evidence type="ECO:0000256" key="4">
    <source>
        <dbReference type="ARBA" id="ARBA00022679"/>
    </source>
</evidence>
<dbReference type="STRING" id="379508.A5DWX6"/>
<dbReference type="GO" id="GO:0000287">
    <property type="term" value="F:magnesium ion binding"/>
    <property type="evidence" value="ECO:0007669"/>
    <property type="project" value="InterPro"/>
</dbReference>
<evidence type="ECO:0000256" key="10">
    <source>
        <dbReference type="ARBA" id="ARBA00022842"/>
    </source>
</evidence>
<evidence type="ECO:0000256" key="9">
    <source>
        <dbReference type="ARBA" id="ARBA00022840"/>
    </source>
</evidence>
<dbReference type="GO" id="GO:0005524">
    <property type="term" value="F:ATP binding"/>
    <property type="evidence" value="ECO:0007669"/>
    <property type="project" value="UniProtKB-KW"/>
</dbReference>
<dbReference type="GO" id="GO:0004749">
    <property type="term" value="F:ribose phosphate diphosphokinase activity"/>
    <property type="evidence" value="ECO:0007669"/>
    <property type="project" value="UniProtKB-EC"/>
</dbReference>
<comment type="catalytic activity">
    <reaction evidence="11">
        <text>D-ribose 5-phosphate + ATP = 5-phospho-alpha-D-ribose 1-diphosphate + AMP + H(+)</text>
        <dbReference type="Rhea" id="RHEA:15609"/>
        <dbReference type="ChEBI" id="CHEBI:15378"/>
        <dbReference type="ChEBI" id="CHEBI:30616"/>
        <dbReference type="ChEBI" id="CHEBI:58017"/>
        <dbReference type="ChEBI" id="CHEBI:78346"/>
        <dbReference type="ChEBI" id="CHEBI:456215"/>
        <dbReference type="EC" id="2.7.6.1"/>
    </reaction>
</comment>
<dbReference type="EC" id="2.7.6.1" evidence="3"/>
<evidence type="ECO:0000313" key="15">
    <source>
        <dbReference type="Proteomes" id="UP000001996"/>
    </source>
</evidence>
<evidence type="ECO:0000256" key="11">
    <source>
        <dbReference type="ARBA" id="ARBA00049535"/>
    </source>
</evidence>
<comment type="similarity">
    <text evidence="2">Belongs to the ribose-phosphate pyrophosphokinase family.</text>
</comment>
<organism evidence="14 15">
    <name type="scientific">Lodderomyces elongisporus (strain ATCC 11503 / CBS 2605 / JCM 1781 / NBRC 1676 / NRRL YB-4239)</name>
    <name type="common">Yeast</name>
    <name type="synonym">Saccharomyces elongisporus</name>
    <dbReference type="NCBI Taxonomy" id="379508"/>
    <lineage>
        <taxon>Eukaryota</taxon>
        <taxon>Fungi</taxon>
        <taxon>Dikarya</taxon>
        <taxon>Ascomycota</taxon>
        <taxon>Saccharomycotina</taxon>
        <taxon>Pichiomycetes</taxon>
        <taxon>Debaryomycetaceae</taxon>
        <taxon>Candida/Lodderomyces clade</taxon>
        <taxon>Lodderomyces</taxon>
    </lineage>
</organism>
<dbReference type="VEuPathDB" id="FungiDB:LELG_01863"/>
<dbReference type="GO" id="GO:0009156">
    <property type="term" value="P:ribonucleoside monophosphate biosynthetic process"/>
    <property type="evidence" value="ECO:0007669"/>
    <property type="project" value="InterPro"/>
</dbReference>
<dbReference type="SMART" id="SM01400">
    <property type="entry name" value="Pribosyltran_N"/>
    <property type="match status" value="1"/>
</dbReference>
<dbReference type="GO" id="GO:0005737">
    <property type="term" value="C:cytoplasm"/>
    <property type="evidence" value="ECO:0007669"/>
    <property type="project" value="TreeGrafter"/>
</dbReference>
<sequence length="487" mass="52889">MRDLVVLGGKSHPLLTKAICRNLTIEESRVDSKKFANGETSIEVRDSVREKDVFIIQSGCGHVNDTFMELLVMIAACKTASAKRVTAVLPLFPYSRQPDVPALANSTGAPSLISKKDEYTFESAPSTPRPLSRDGRKISYFEKEGAATTTTTTTTAAAAASGGGAVGQTPTKEKDLRTNSLKAPQPARYTPKSIVTNASSINFLPRVDAQGKTESGYKQWISPNGTLIANLLMTAGADRIITMDLHDPQFQGFFNIPVDNLYSRPILKHYITDYIPQFRDCVIVSPDSGGAKRATAIADSIGCSFALIHKERRAKISKSPPLALSNQNTEDIITTAGTSTDTSTCNATLPSTTQPLPEYVHQRHQHAPKMVATTMLVGDVKDKVCVLIDDLVDTSYTITRAAKLLKDEGAKYVYALVTHGIFSGDAINRLKLSQIDKIVTTNSVPQSENVAVLGEKIEVLDVSRIFAEAIRRINNGESVSMLFDHGW</sequence>
<dbReference type="InterPro" id="IPR000842">
    <property type="entry name" value="PRib_PP_synth_CS"/>
</dbReference>
<dbReference type="CDD" id="cd06223">
    <property type="entry name" value="PRTases_typeI"/>
    <property type="match status" value="1"/>
</dbReference>
<dbReference type="GO" id="GO:0006164">
    <property type="term" value="P:purine nucleotide biosynthetic process"/>
    <property type="evidence" value="ECO:0007669"/>
    <property type="project" value="TreeGrafter"/>
</dbReference>
<dbReference type="GO" id="GO:0002189">
    <property type="term" value="C:ribose phosphate diphosphokinase complex"/>
    <property type="evidence" value="ECO:0007669"/>
    <property type="project" value="TreeGrafter"/>
</dbReference>
<protein>
    <recommendedName>
        <fullName evidence="3">ribose-phosphate diphosphokinase</fullName>
        <ecNumber evidence="3">2.7.6.1</ecNumber>
    </recommendedName>
</protein>
<evidence type="ECO:0000259" key="13">
    <source>
        <dbReference type="Pfam" id="PF13793"/>
    </source>
</evidence>
<dbReference type="Pfam" id="PF14572">
    <property type="entry name" value="Pribosyl_synth"/>
    <property type="match status" value="1"/>
</dbReference>
<evidence type="ECO:0000256" key="1">
    <source>
        <dbReference type="ARBA" id="ARBA00004996"/>
    </source>
</evidence>
<keyword evidence="5" id="KW-0479">Metal-binding</keyword>
<accession>A5DWX6</accession>
<gene>
    <name evidence="14" type="ORF">LELG_01863</name>
</gene>
<dbReference type="OMA" id="TCDLHES"/>
<dbReference type="OrthoDB" id="413572at2759"/>
<dbReference type="InterPro" id="IPR029057">
    <property type="entry name" value="PRTase-like"/>
</dbReference>
<dbReference type="Gene3D" id="3.40.50.2020">
    <property type="match status" value="3"/>
</dbReference>
<feature type="region of interest" description="Disordered" evidence="12">
    <location>
        <begin position="143"/>
        <end position="187"/>
    </location>
</feature>
<evidence type="ECO:0000256" key="3">
    <source>
        <dbReference type="ARBA" id="ARBA00013247"/>
    </source>
</evidence>
<dbReference type="FunCoup" id="A5DWX6">
    <property type="interactions" value="215"/>
</dbReference>
<dbReference type="eggNOG" id="KOG1448">
    <property type="taxonomic scope" value="Eukaryota"/>
</dbReference>
<feature type="domain" description="Ribose-phosphate pyrophosphokinase N-terminal" evidence="13">
    <location>
        <begin position="5"/>
        <end position="98"/>
    </location>
</feature>
<dbReference type="AlphaFoldDB" id="A5DWX6"/>
<dbReference type="NCBIfam" id="TIGR01251">
    <property type="entry name" value="ribP_PPkin"/>
    <property type="match status" value="1"/>
</dbReference>
<proteinExistence type="inferred from homology"/>
<evidence type="ECO:0000256" key="7">
    <source>
        <dbReference type="ARBA" id="ARBA00022741"/>
    </source>
</evidence>
<keyword evidence="6" id="KW-0545">Nucleotide biosynthesis</keyword>
<dbReference type="FunFam" id="3.40.50.2020:FF:000014">
    <property type="entry name" value="Ribose-phosphate pyrophosphokinase 1"/>
    <property type="match status" value="1"/>
</dbReference>
<evidence type="ECO:0000256" key="12">
    <source>
        <dbReference type="SAM" id="MobiDB-lite"/>
    </source>
</evidence>
<dbReference type="FunFam" id="3.40.50.2020:FF:000056">
    <property type="entry name" value="Ribose-phosphate pyrophosphokinase II"/>
    <property type="match status" value="1"/>
</dbReference>
<keyword evidence="15" id="KW-1185">Reference proteome</keyword>
<comment type="pathway">
    <text evidence="1">Metabolic intermediate biosynthesis; 5-phospho-alpha-D-ribose 1-diphosphate biosynthesis; 5-phospho-alpha-D-ribose 1-diphosphate from D-ribose 5-phosphate (route I): step 1/1.</text>
</comment>
<name>A5DWX6_LODEL</name>
<dbReference type="Pfam" id="PF13793">
    <property type="entry name" value="Pribosyltran_N"/>
    <property type="match status" value="1"/>
</dbReference>
<feature type="compositionally biased region" description="Low complexity" evidence="12">
    <location>
        <begin position="146"/>
        <end position="160"/>
    </location>
</feature>
<keyword evidence="10" id="KW-0460">Magnesium</keyword>
<dbReference type="PROSITE" id="PS00114">
    <property type="entry name" value="PRPP_SYNTHASE"/>
    <property type="match status" value="1"/>
</dbReference>
<dbReference type="InParanoid" id="A5DWX6"/>
<dbReference type="PANTHER" id="PTHR10210:SF36">
    <property type="entry name" value="RIBOSE-PHOSPHATE PYROPHOSPHOKINASE 5"/>
    <property type="match status" value="1"/>
</dbReference>
<dbReference type="PANTHER" id="PTHR10210">
    <property type="entry name" value="RIBOSE-PHOSPHATE DIPHOSPHOKINASE FAMILY MEMBER"/>
    <property type="match status" value="1"/>
</dbReference>
<dbReference type="InterPro" id="IPR029099">
    <property type="entry name" value="Pribosyltran_N"/>
</dbReference>
<dbReference type="EMBL" id="CH981525">
    <property type="protein sequence ID" value="EDK43684.1"/>
    <property type="molecule type" value="Genomic_DNA"/>
</dbReference>